<dbReference type="AlphaFoldDB" id="A0A9X0D4V0"/>
<comment type="subcellular location">
    <subcellularLocation>
        <location evidence="1">Cytoplasm</location>
    </subcellularLocation>
</comment>
<accession>A0A9X0D4V0</accession>
<dbReference type="PANTHER" id="PTHR46184">
    <property type="entry name" value="UNCONVENTIONAL MYOSIN-IXB-LIKE PROTEIN"/>
    <property type="match status" value="1"/>
</dbReference>
<keyword evidence="4" id="KW-0862">Zinc</keyword>
<keyword evidence="2" id="KW-0963">Cytoplasm</keyword>
<evidence type="ECO:0000256" key="4">
    <source>
        <dbReference type="ARBA" id="ARBA00022833"/>
    </source>
</evidence>
<feature type="domain" description="Phorbol-ester/DAG-type" evidence="5">
    <location>
        <begin position="112"/>
        <end position="161"/>
    </location>
</feature>
<evidence type="ECO:0000313" key="7">
    <source>
        <dbReference type="Proteomes" id="UP001163046"/>
    </source>
</evidence>
<reference evidence="6" key="1">
    <citation type="submission" date="2023-01" db="EMBL/GenBank/DDBJ databases">
        <title>Genome assembly of the deep-sea coral Lophelia pertusa.</title>
        <authorList>
            <person name="Herrera S."/>
            <person name="Cordes E."/>
        </authorList>
    </citation>
    <scope>NUCLEOTIDE SEQUENCE</scope>
    <source>
        <strain evidence="6">USNM1676648</strain>
        <tissue evidence="6">Polyp</tissue>
    </source>
</reference>
<dbReference type="Pfam" id="PF00130">
    <property type="entry name" value="C1_1"/>
    <property type="match status" value="1"/>
</dbReference>
<proteinExistence type="predicted"/>
<dbReference type="PANTHER" id="PTHR46184:SF5">
    <property type="entry name" value="UNCONVENTIONAL MYOSIN-IXA-LIKE"/>
    <property type="match status" value="1"/>
</dbReference>
<keyword evidence="3" id="KW-0479">Metal-binding</keyword>
<dbReference type="InterPro" id="IPR046987">
    <property type="entry name" value="Myo9"/>
</dbReference>
<dbReference type="GO" id="GO:0051015">
    <property type="term" value="F:actin filament binding"/>
    <property type="evidence" value="ECO:0007669"/>
    <property type="project" value="TreeGrafter"/>
</dbReference>
<keyword evidence="7" id="KW-1185">Reference proteome</keyword>
<dbReference type="GO" id="GO:0046872">
    <property type="term" value="F:metal ion binding"/>
    <property type="evidence" value="ECO:0007669"/>
    <property type="project" value="UniProtKB-KW"/>
</dbReference>
<dbReference type="GO" id="GO:0005884">
    <property type="term" value="C:actin filament"/>
    <property type="evidence" value="ECO:0007669"/>
    <property type="project" value="TreeGrafter"/>
</dbReference>
<evidence type="ECO:0000259" key="5">
    <source>
        <dbReference type="PROSITE" id="PS50081"/>
    </source>
</evidence>
<dbReference type="Proteomes" id="UP001163046">
    <property type="component" value="Unassembled WGS sequence"/>
</dbReference>
<dbReference type="InterPro" id="IPR002219">
    <property type="entry name" value="PKC_DAG/PE"/>
</dbReference>
<dbReference type="PROSITE" id="PS50081">
    <property type="entry name" value="ZF_DAG_PE_2"/>
    <property type="match status" value="1"/>
</dbReference>
<evidence type="ECO:0000256" key="3">
    <source>
        <dbReference type="ARBA" id="ARBA00022723"/>
    </source>
</evidence>
<evidence type="ECO:0000256" key="2">
    <source>
        <dbReference type="ARBA" id="ARBA00022490"/>
    </source>
</evidence>
<dbReference type="GO" id="GO:0005737">
    <property type="term" value="C:cytoplasm"/>
    <property type="evidence" value="ECO:0007669"/>
    <property type="project" value="UniProtKB-SubCell"/>
</dbReference>
<dbReference type="SMART" id="SM00109">
    <property type="entry name" value="C1"/>
    <property type="match status" value="1"/>
</dbReference>
<gene>
    <name evidence="6" type="primary">MYO9A_2</name>
    <name evidence="6" type="ORF">OS493_013817</name>
</gene>
<evidence type="ECO:0000256" key="1">
    <source>
        <dbReference type="ARBA" id="ARBA00004496"/>
    </source>
</evidence>
<organism evidence="6 7">
    <name type="scientific">Desmophyllum pertusum</name>
    <dbReference type="NCBI Taxonomy" id="174260"/>
    <lineage>
        <taxon>Eukaryota</taxon>
        <taxon>Metazoa</taxon>
        <taxon>Cnidaria</taxon>
        <taxon>Anthozoa</taxon>
        <taxon>Hexacorallia</taxon>
        <taxon>Scleractinia</taxon>
        <taxon>Caryophylliina</taxon>
        <taxon>Caryophylliidae</taxon>
        <taxon>Desmophyllum</taxon>
    </lineage>
</organism>
<dbReference type="GO" id="GO:0000146">
    <property type="term" value="F:microfilament motor activity"/>
    <property type="evidence" value="ECO:0007669"/>
    <property type="project" value="InterPro"/>
</dbReference>
<dbReference type="InterPro" id="IPR046349">
    <property type="entry name" value="C1-like_sf"/>
</dbReference>
<dbReference type="GO" id="GO:0035556">
    <property type="term" value="P:intracellular signal transduction"/>
    <property type="evidence" value="ECO:0007669"/>
    <property type="project" value="InterPro"/>
</dbReference>
<name>A0A9X0D4V0_9CNID</name>
<dbReference type="EMBL" id="MU825879">
    <property type="protein sequence ID" value="KAJ7385783.1"/>
    <property type="molecule type" value="Genomic_DNA"/>
</dbReference>
<sequence>MNKVSILNKENKRDTIVDRVFRKALQEFHIQLISSYSVLMKEDKSFTVKYEDLMGQFEFTLNKIIKSELIIDKFPVIMGVNAFGGVLSEFITSRSRPETKAAKHHKKPHLKKRKVSELTFSIPTFCEHCGGFIWGLDKGFVCQECRFTCHKKCHAKSQTICRKGTNKSKGKTELFGGDLSGLVSNENSVPPLVDKLIQDIETRGQLAVPVIATDFYMDFIRTAELTEEKFASASSLQFGAKTASSE</sequence>
<dbReference type="Gene3D" id="3.30.60.20">
    <property type="match status" value="1"/>
</dbReference>
<dbReference type="GO" id="GO:0005096">
    <property type="term" value="F:GTPase activator activity"/>
    <property type="evidence" value="ECO:0007669"/>
    <property type="project" value="InterPro"/>
</dbReference>
<comment type="caution">
    <text evidence="6">The sequence shown here is derived from an EMBL/GenBank/DDBJ whole genome shotgun (WGS) entry which is preliminary data.</text>
</comment>
<dbReference type="OrthoDB" id="312459at2759"/>
<protein>
    <submittedName>
        <fullName evidence="6">Unconventional myosin-IXa</fullName>
    </submittedName>
</protein>
<dbReference type="SUPFAM" id="SSF57889">
    <property type="entry name" value="Cysteine-rich domain"/>
    <property type="match status" value="1"/>
</dbReference>
<evidence type="ECO:0000313" key="6">
    <source>
        <dbReference type="EMBL" id="KAJ7385783.1"/>
    </source>
</evidence>